<keyword evidence="14" id="KW-1185">Reference proteome</keyword>
<feature type="region of interest" description="A; substrate-binding" evidence="10">
    <location>
        <begin position="1"/>
        <end position="347"/>
    </location>
</feature>
<dbReference type="InterPro" id="IPR037196">
    <property type="entry name" value="HSP90_C"/>
</dbReference>
<dbReference type="AlphaFoldDB" id="A0A0C5J3X1"/>
<dbReference type="PROSITE" id="PS00298">
    <property type="entry name" value="HSP90"/>
    <property type="match status" value="1"/>
</dbReference>
<dbReference type="HAMAP" id="MF_00505">
    <property type="entry name" value="HSP90"/>
    <property type="match status" value="1"/>
</dbReference>
<organism evidence="13 14">
    <name type="scientific">Rugosibacter aromaticivorans</name>
    <dbReference type="NCBI Taxonomy" id="1565605"/>
    <lineage>
        <taxon>Bacteria</taxon>
        <taxon>Pseudomonadati</taxon>
        <taxon>Pseudomonadota</taxon>
        <taxon>Betaproteobacteria</taxon>
        <taxon>Nitrosomonadales</taxon>
        <taxon>Sterolibacteriaceae</taxon>
        <taxon>Rugosibacter</taxon>
    </lineage>
</organism>
<feature type="binding site" evidence="11">
    <location>
        <position position="96"/>
    </location>
    <ligand>
        <name>ATP</name>
        <dbReference type="ChEBI" id="CHEBI:30616"/>
    </ligand>
</feature>
<feature type="binding site" evidence="11">
    <location>
        <position position="41"/>
    </location>
    <ligand>
        <name>ATP</name>
        <dbReference type="ChEBI" id="CHEBI:30616"/>
    </ligand>
</feature>
<dbReference type="InterPro" id="IPR036890">
    <property type="entry name" value="HATPase_C_sf"/>
</dbReference>
<keyword evidence="3 10" id="KW-0963">Cytoplasm</keyword>
<dbReference type="Pfam" id="PF13589">
    <property type="entry name" value="HATPase_c_3"/>
    <property type="match status" value="1"/>
</dbReference>
<feature type="binding site" evidence="11">
    <location>
        <position position="88"/>
    </location>
    <ligand>
        <name>ATP</name>
        <dbReference type="ChEBI" id="CHEBI:30616"/>
    </ligand>
</feature>
<dbReference type="CDD" id="cd16927">
    <property type="entry name" value="HATPase_Hsp90-like"/>
    <property type="match status" value="1"/>
</dbReference>
<evidence type="ECO:0000256" key="7">
    <source>
        <dbReference type="ARBA" id="ARBA00023186"/>
    </source>
</evidence>
<dbReference type="FunFam" id="3.30.565.10:FF:000009">
    <property type="entry name" value="Molecular chaperone HtpG"/>
    <property type="match status" value="1"/>
</dbReference>
<dbReference type="InterPro" id="IPR020575">
    <property type="entry name" value="Hsp90_N"/>
</dbReference>
<dbReference type="STRING" id="1565605.PG1C_12085"/>
<evidence type="ECO:0000259" key="12">
    <source>
        <dbReference type="SMART" id="SM00387"/>
    </source>
</evidence>
<dbReference type="Proteomes" id="UP000061603">
    <property type="component" value="Chromosome"/>
</dbReference>
<dbReference type="InterPro" id="IPR003594">
    <property type="entry name" value="HATPase_dom"/>
</dbReference>
<feature type="binding site" evidence="11">
    <location>
        <position position="177"/>
    </location>
    <ligand>
        <name>ATP</name>
        <dbReference type="ChEBI" id="CHEBI:30616"/>
    </ligand>
</feature>
<feature type="domain" description="Histidine kinase/HSP90-like ATPase" evidence="12">
    <location>
        <begin position="30"/>
        <end position="187"/>
    </location>
</feature>
<dbReference type="InterPro" id="IPR019805">
    <property type="entry name" value="Heat_shock_protein_90_CS"/>
</dbReference>
<comment type="similarity">
    <text evidence="2 10">Belongs to the heat shock protein 90 family.</text>
</comment>
<dbReference type="GO" id="GO:0016887">
    <property type="term" value="F:ATP hydrolysis activity"/>
    <property type="evidence" value="ECO:0007669"/>
    <property type="project" value="InterPro"/>
</dbReference>
<feature type="binding site" evidence="11">
    <location>
        <begin position="125"/>
        <end position="130"/>
    </location>
    <ligand>
        <name>ATP</name>
        <dbReference type="ChEBI" id="CHEBI:30616"/>
    </ligand>
</feature>
<reference evidence="13 14" key="1">
    <citation type="journal article" date="2015" name="Genome Announc.">
        <title>Complete Genome Sequence of a Novel Bacterium within the Family Rhodocyclaceae That Degrades Polycyclic Aromatic Hydrocarbons.</title>
        <authorList>
            <person name="Singleton D.R."/>
            <person name="Dickey A.N."/>
            <person name="Scholl E.H."/>
            <person name="Wright F.A."/>
            <person name="Aitken M.D."/>
        </authorList>
    </citation>
    <scope>NUCLEOTIDE SEQUENCE [LARGE SCALE GENOMIC DNA]</scope>
    <source>
        <strain evidence="14">PG1-Ca6</strain>
    </source>
</reference>
<evidence type="ECO:0000256" key="10">
    <source>
        <dbReference type="HAMAP-Rule" id="MF_00505"/>
    </source>
</evidence>
<evidence type="ECO:0000256" key="6">
    <source>
        <dbReference type="ARBA" id="ARBA00023016"/>
    </source>
</evidence>
<feature type="binding site" evidence="11">
    <location>
        <position position="37"/>
    </location>
    <ligand>
        <name>ATP</name>
        <dbReference type="ChEBI" id="CHEBI:30616"/>
    </ligand>
</feature>
<dbReference type="HOGENOM" id="CLU_006684_3_0_4"/>
<evidence type="ECO:0000256" key="3">
    <source>
        <dbReference type="ARBA" id="ARBA00022490"/>
    </source>
</evidence>
<evidence type="ECO:0000313" key="13">
    <source>
        <dbReference type="EMBL" id="AJP49647.1"/>
    </source>
</evidence>
<evidence type="ECO:0000256" key="9">
    <source>
        <dbReference type="ARBA" id="ARBA00070675"/>
    </source>
</evidence>
<dbReference type="Gene3D" id="3.30.565.10">
    <property type="entry name" value="Histidine kinase-like ATPase, C-terminal domain"/>
    <property type="match status" value="1"/>
</dbReference>
<evidence type="ECO:0000256" key="2">
    <source>
        <dbReference type="ARBA" id="ARBA00008239"/>
    </source>
</evidence>
<keyword evidence="5 10" id="KW-0067">ATP-binding</keyword>
<comment type="function">
    <text evidence="8 10">Molecular chaperone. Has ATPase activity.</text>
</comment>
<evidence type="ECO:0000256" key="8">
    <source>
        <dbReference type="ARBA" id="ARBA00058590"/>
    </source>
</evidence>
<dbReference type="PRINTS" id="PR00775">
    <property type="entry name" value="HEATSHOCK90"/>
</dbReference>
<gene>
    <name evidence="10" type="primary">htpG</name>
    <name evidence="13" type="ORF">PG1C_12085</name>
</gene>
<dbReference type="GO" id="GO:0005524">
    <property type="term" value="F:ATP binding"/>
    <property type="evidence" value="ECO:0007669"/>
    <property type="project" value="UniProtKB-UniRule"/>
</dbReference>
<accession>A0A0C5J3X1</accession>
<feature type="binding site" evidence="11">
    <location>
        <position position="83"/>
    </location>
    <ligand>
        <name>ATP</name>
        <dbReference type="ChEBI" id="CHEBI:30616"/>
    </ligand>
</feature>
<dbReference type="InterPro" id="IPR020568">
    <property type="entry name" value="Ribosomal_Su5_D2-typ_SF"/>
</dbReference>
<dbReference type="FunFam" id="3.30.230.80:FF:000002">
    <property type="entry name" value="Molecular chaperone HtpG"/>
    <property type="match status" value="1"/>
</dbReference>
<dbReference type="KEGG" id="rbu:PG1C_12085"/>
<dbReference type="Pfam" id="PF00183">
    <property type="entry name" value="HSP90"/>
    <property type="match status" value="1"/>
</dbReference>
<dbReference type="GO" id="GO:0051082">
    <property type="term" value="F:unfolded protein binding"/>
    <property type="evidence" value="ECO:0007669"/>
    <property type="project" value="UniProtKB-UniRule"/>
</dbReference>
<dbReference type="Gene3D" id="1.20.120.790">
    <property type="entry name" value="Heat shock protein 90, C-terminal domain"/>
    <property type="match status" value="1"/>
</dbReference>
<dbReference type="InterPro" id="IPR001404">
    <property type="entry name" value="Hsp90_fam"/>
</dbReference>
<evidence type="ECO:0000256" key="5">
    <source>
        <dbReference type="ARBA" id="ARBA00022840"/>
    </source>
</evidence>
<evidence type="ECO:0000256" key="4">
    <source>
        <dbReference type="ARBA" id="ARBA00022741"/>
    </source>
</evidence>
<feature type="region of interest" description="C" evidence="10">
    <location>
        <begin position="565"/>
        <end position="642"/>
    </location>
</feature>
<dbReference type="PIRSF" id="PIRSF002583">
    <property type="entry name" value="Hsp90"/>
    <property type="match status" value="1"/>
</dbReference>
<keyword evidence="6 10" id="KW-0346">Stress response</keyword>
<dbReference type="PANTHER" id="PTHR11528">
    <property type="entry name" value="HEAT SHOCK PROTEIN 90 FAMILY MEMBER"/>
    <property type="match status" value="1"/>
</dbReference>
<dbReference type="EMBL" id="CP010554">
    <property type="protein sequence ID" value="AJP49647.1"/>
    <property type="molecule type" value="Genomic_DNA"/>
</dbReference>
<dbReference type="GO" id="GO:0140662">
    <property type="term" value="F:ATP-dependent protein folding chaperone"/>
    <property type="evidence" value="ECO:0007669"/>
    <property type="project" value="InterPro"/>
</dbReference>
<feature type="binding site" evidence="11">
    <location>
        <position position="347"/>
    </location>
    <ligand>
        <name>ATP</name>
        <dbReference type="ChEBI" id="CHEBI:30616"/>
    </ligand>
</feature>
<comment type="caution">
    <text evidence="10">Lacks conserved residue(s) required for the propagation of feature annotation.</text>
</comment>
<keyword evidence="7 10" id="KW-0143">Chaperone</keyword>
<dbReference type="SUPFAM" id="SSF110942">
    <property type="entry name" value="HSP90 C-terminal domain"/>
    <property type="match status" value="1"/>
</dbReference>
<dbReference type="SMART" id="SM00387">
    <property type="entry name" value="HATPase_c"/>
    <property type="match status" value="1"/>
</dbReference>
<sequence length="642" mass="71788">MSNTTARETLGFQTEVKQLLQLMIHSLYSNREIFLRELISNASDACDKLRFEALNNAALLENEGEFSIRVNFDKTARTLTVSDNGIGMSREEAIANLGTIAKSGTREFFSQLSGDQKKDAGLIGQFGVGFYSSFIVADRVTVVTRRAGVAADQGVRWESEGTGEFTIEAIEKPVRGTEITLHLRDDQDDLLSGWKLRSIIRKYSDHILQPIVMKKEEWREGKDGESGGQVVTDEDETVNQASALWAKSKNDITEEQYKAFYKHVGHDYEDPLAWVHARVEGKSEYTQLLYLPARAPFDLYDRNVRHGIKLYVRRVFIMDDAEQLLPTYLRFVRGIVDSADLPLNVSREILQESKDIEAIRKGCTAKVLGLLTDMAANDKEKYATFWTAFGRVLKEGVGEDFANKEKIAGLLRFASTHSDTSEQTVSLADYISRMKPEQEKIYFVTADTFNAAKNSPHLEVFRKKGIEVLLLSERVDEWVVSHVTEFDGKSLASVAKGDLDLGKLEDEAEKQAQESAAGEFKALTEKIAASLAERVKEVRVTYRLTESPACLVSAENDMSGNLARLLKAAGQSAPTAKPTLEINPQHPVVQRLKAEADREGSMFNDWAEVLFDQALLAEGGQLDDPATFVKRMNQLMLEMRAG</sequence>
<evidence type="ECO:0000256" key="11">
    <source>
        <dbReference type="PIRSR" id="PIRSR002583-1"/>
    </source>
</evidence>
<dbReference type="Gene3D" id="3.40.50.11260">
    <property type="match status" value="1"/>
</dbReference>
<feature type="binding site" evidence="11">
    <location>
        <begin position="103"/>
        <end position="104"/>
    </location>
    <ligand>
        <name>ATP</name>
        <dbReference type="ChEBI" id="CHEBI:30616"/>
    </ligand>
</feature>
<feature type="binding site" evidence="11">
    <location>
        <position position="102"/>
    </location>
    <ligand>
        <name>ATP</name>
        <dbReference type="ChEBI" id="CHEBI:30616"/>
    </ligand>
</feature>
<dbReference type="Gene3D" id="3.30.230.80">
    <property type="match status" value="1"/>
</dbReference>
<evidence type="ECO:0000313" key="14">
    <source>
        <dbReference type="Proteomes" id="UP000061603"/>
    </source>
</evidence>
<dbReference type="SUPFAM" id="SSF54211">
    <property type="entry name" value="Ribosomal protein S5 domain 2-like"/>
    <property type="match status" value="1"/>
</dbReference>
<proteinExistence type="inferred from homology"/>
<comment type="subcellular location">
    <subcellularLocation>
        <location evidence="1 10">Cytoplasm</location>
    </subcellularLocation>
</comment>
<evidence type="ECO:0000256" key="1">
    <source>
        <dbReference type="ARBA" id="ARBA00004496"/>
    </source>
</evidence>
<dbReference type="PATRIC" id="fig|1565605.3.peg.2563"/>
<name>A0A0C5J3X1_9PROT</name>
<dbReference type="NCBIfam" id="NF003555">
    <property type="entry name" value="PRK05218.1"/>
    <property type="match status" value="1"/>
</dbReference>
<protein>
    <recommendedName>
        <fullName evidence="9 10">Chaperone protein HtpG</fullName>
    </recommendedName>
    <alternativeName>
        <fullName evidence="10">Heat shock protein HtpG</fullName>
    </alternativeName>
    <alternativeName>
        <fullName evidence="10">High temperature protein G</fullName>
    </alternativeName>
</protein>
<comment type="subunit">
    <text evidence="10">Homodimer.</text>
</comment>
<keyword evidence="4 10" id="KW-0547">Nucleotide-binding</keyword>
<dbReference type="GO" id="GO:0005737">
    <property type="term" value="C:cytoplasm"/>
    <property type="evidence" value="ECO:0007669"/>
    <property type="project" value="UniProtKB-SubCell"/>
</dbReference>
<dbReference type="SUPFAM" id="SSF55874">
    <property type="entry name" value="ATPase domain of HSP90 chaperone/DNA topoisomerase II/histidine kinase"/>
    <property type="match status" value="1"/>
</dbReference>